<feature type="region of interest" description="Disordered" evidence="1">
    <location>
        <begin position="320"/>
        <end position="340"/>
    </location>
</feature>
<dbReference type="GO" id="GO:0006506">
    <property type="term" value="P:GPI anchor biosynthetic process"/>
    <property type="evidence" value="ECO:0007669"/>
    <property type="project" value="InterPro"/>
</dbReference>
<keyword evidence="3" id="KW-1185">Reference proteome</keyword>
<name>A0A5A8CJA9_CAFRO</name>
<protein>
    <submittedName>
        <fullName evidence="2">Uncharacterized protein</fullName>
    </submittedName>
</protein>
<evidence type="ECO:0000313" key="2">
    <source>
        <dbReference type="EMBL" id="KAA0153163.1"/>
    </source>
</evidence>
<reference evidence="2 3" key="1">
    <citation type="submission" date="2019-07" db="EMBL/GenBank/DDBJ databases">
        <title>Genomes of Cafeteria roenbergensis.</title>
        <authorList>
            <person name="Fischer M.G."/>
            <person name="Hackl T."/>
            <person name="Roman M."/>
        </authorList>
    </citation>
    <scope>NUCLEOTIDE SEQUENCE [LARGE SCALE GENOMIC DNA]</scope>
    <source>
        <strain evidence="2 3">BVI</strain>
    </source>
</reference>
<comment type="caution">
    <text evidence="2">The sequence shown here is derived from an EMBL/GenBank/DDBJ whole genome shotgun (WGS) entry which is preliminary data.</text>
</comment>
<dbReference type="AlphaFoldDB" id="A0A5A8CJA9"/>
<dbReference type="Proteomes" id="UP000323011">
    <property type="component" value="Unassembled WGS sequence"/>
</dbReference>
<dbReference type="InterPro" id="IPR029675">
    <property type="entry name" value="PGAP4"/>
</dbReference>
<dbReference type="EMBL" id="VLTN01000017">
    <property type="protein sequence ID" value="KAA0153163.1"/>
    <property type="molecule type" value="Genomic_DNA"/>
</dbReference>
<dbReference type="PANTHER" id="PTHR31410:SF1">
    <property type="entry name" value="POST-GPI ATTACHMENT TO PROTEINS FACTOR 4"/>
    <property type="match status" value="1"/>
</dbReference>
<proteinExistence type="predicted"/>
<dbReference type="GO" id="GO:0000139">
    <property type="term" value="C:Golgi membrane"/>
    <property type="evidence" value="ECO:0007669"/>
    <property type="project" value="InterPro"/>
</dbReference>
<feature type="region of interest" description="Disordered" evidence="1">
    <location>
        <begin position="606"/>
        <end position="677"/>
    </location>
</feature>
<evidence type="ECO:0000313" key="3">
    <source>
        <dbReference type="Proteomes" id="UP000323011"/>
    </source>
</evidence>
<gene>
    <name evidence="2" type="ORF">FNF29_03352</name>
</gene>
<dbReference type="PANTHER" id="PTHR31410">
    <property type="entry name" value="TRANSMEMBRANE PROTEIN 246"/>
    <property type="match status" value="1"/>
</dbReference>
<evidence type="ECO:0000256" key="1">
    <source>
        <dbReference type="SAM" id="MobiDB-lite"/>
    </source>
</evidence>
<organism evidence="2 3">
    <name type="scientific">Cafeteria roenbergensis</name>
    <name type="common">Marine flagellate</name>
    <dbReference type="NCBI Taxonomy" id="33653"/>
    <lineage>
        <taxon>Eukaryota</taxon>
        <taxon>Sar</taxon>
        <taxon>Stramenopiles</taxon>
        <taxon>Bigyra</taxon>
        <taxon>Opalozoa</taxon>
        <taxon>Bicosoecida</taxon>
        <taxon>Cafeteriaceae</taxon>
        <taxon>Cafeteria</taxon>
    </lineage>
</organism>
<accession>A0A5A8CJA9</accession>
<dbReference type="GO" id="GO:0016757">
    <property type="term" value="F:glycosyltransferase activity"/>
    <property type="evidence" value="ECO:0007669"/>
    <property type="project" value="InterPro"/>
</dbReference>
<sequence>MGRAKAHPKVLRCVMPRTAAVCGLAALAGLAVAAWLWASRHELRFSVFHDSAPVERLWRARYVRRALAGWFLSSMRAETAESAPDGVPCAAEPVGVSVGSDGGPVTVADLRAYYKSRQPPKVCVVSLSVGRKDPSMILTQSVGTGMHFSRLPSDPDSYWAKGAASPPPQICSSRAWDAAPASASATPLAHWIVLDVDSRPHPEAAALSDVVTVVKAGGALSDPLAAAALDRRQAEFWRCSAALAEWQAAAEAIAGNSSFRAGVDRHAKATLDYALALDVCSNAVGAELAVVLEDDAVMTRGWLNKLLLSVVPRAAELAADDEAAHPPGTENGPAEARLSLPGADSEPWKFRFHEGPAMAAPLRERPSLAARVAAGTASASASAVSGEEDAAGVPEGAVFTPLEGSEDDDVLRLDPAAAASAAAARRSDAFEADASSALQRRVTWVKLFYPDFLEQWGEGDIPGMVAGPTAFGVAVLLCSCWALGLVECGPAGPLSACVLAGAVLTAALMGAGRAAVTRYPWQQPGVQPIASGCCIVATLFPRQSARQLSFELRTFWASEADFSDFSLPFAAEAHHPGGLRLIAVPHLAQHIGFVSTQPGMPAAIDGALKNGTAAPSDAKSSGVTALAGTDPPAPDASPSGAEPSPVPPSPGPLMLDGGPPPEPPEFESDMASAPPGRASWARVHGWAWSHMDTAPWARQFYGDDFGYSAWFDQPACGEVELGGGPDGCPAE</sequence>